<evidence type="ECO:0000313" key="2">
    <source>
        <dbReference type="Proteomes" id="UP000724874"/>
    </source>
</evidence>
<name>A0A9P5NAH2_GYMJU</name>
<organism evidence="1 2">
    <name type="scientific">Gymnopilus junonius</name>
    <name type="common">Spectacular rustgill mushroom</name>
    <name type="synonym">Gymnopilus spectabilis subsp. junonius</name>
    <dbReference type="NCBI Taxonomy" id="109634"/>
    <lineage>
        <taxon>Eukaryota</taxon>
        <taxon>Fungi</taxon>
        <taxon>Dikarya</taxon>
        <taxon>Basidiomycota</taxon>
        <taxon>Agaricomycotina</taxon>
        <taxon>Agaricomycetes</taxon>
        <taxon>Agaricomycetidae</taxon>
        <taxon>Agaricales</taxon>
        <taxon>Agaricineae</taxon>
        <taxon>Hymenogastraceae</taxon>
        <taxon>Gymnopilus</taxon>
    </lineage>
</organism>
<comment type="caution">
    <text evidence="1">The sequence shown here is derived from an EMBL/GenBank/DDBJ whole genome shotgun (WGS) entry which is preliminary data.</text>
</comment>
<dbReference type="Proteomes" id="UP000724874">
    <property type="component" value="Unassembled WGS sequence"/>
</dbReference>
<dbReference type="EMBL" id="JADNYJ010000176">
    <property type="protein sequence ID" value="KAF8876997.1"/>
    <property type="molecule type" value="Genomic_DNA"/>
</dbReference>
<evidence type="ECO:0000313" key="1">
    <source>
        <dbReference type="EMBL" id="KAF8876997.1"/>
    </source>
</evidence>
<gene>
    <name evidence="1" type="ORF">CPB84DRAFT_1852813</name>
</gene>
<proteinExistence type="predicted"/>
<reference evidence="1" key="1">
    <citation type="submission" date="2020-11" db="EMBL/GenBank/DDBJ databases">
        <authorList>
            <consortium name="DOE Joint Genome Institute"/>
            <person name="Ahrendt S."/>
            <person name="Riley R."/>
            <person name="Andreopoulos W."/>
            <person name="LaButti K."/>
            <person name="Pangilinan J."/>
            <person name="Ruiz-duenas F.J."/>
            <person name="Barrasa J.M."/>
            <person name="Sanchez-Garcia M."/>
            <person name="Camarero S."/>
            <person name="Miyauchi S."/>
            <person name="Serrano A."/>
            <person name="Linde D."/>
            <person name="Babiker R."/>
            <person name="Drula E."/>
            <person name="Ayuso-Fernandez I."/>
            <person name="Pacheco R."/>
            <person name="Padilla G."/>
            <person name="Ferreira P."/>
            <person name="Barriuso J."/>
            <person name="Kellner H."/>
            <person name="Castanera R."/>
            <person name="Alfaro M."/>
            <person name="Ramirez L."/>
            <person name="Pisabarro A.G."/>
            <person name="Kuo A."/>
            <person name="Tritt A."/>
            <person name="Lipzen A."/>
            <person name="He G."/>
            <person name="Yan M."/>
            <person name="Ng V."/>
            <person name="Cullen D."/>
            <person name="Martin F."/>
            <person name="Rosso M.-N."/>
            <person name="Henrissat B."/>
            <person name="Hibbett D."/>
            <person name="Martinez A.T."/>
            <person name="Grigoriev I.V."/>
        </authorList>
    </citation>
    <scope>NUCLEOTIDE SEQUENCE</scope>
    <source>
        <strain evidence="1">AH 44721</strain>
    </source>
</reference>
<accession>A0A9P5NAH2</accession>
<protein>
    <submittedName>
        <fullName evidence="1">Uncharacterized protein</fullName>
    </submittedName>
</protein>
<keyword evidence="2" id="KW-1185">Reference proteome</keyword>
<sequence length="175" mass="20171">MAHLSLDLQPEEHPAKTKYKFDMVRAKIGQLSTIQDMINSFELKLKLIETHDEAASSSRAYEFLQKCQNMRAQVADLERHLQMSEHGPWRKEEAVKQLRSSAQGNLVELQLRICDAQMFWNKIVIKRKEETQAKLANETYFDSSHHFKPILEGVKPLIQLVLLLAVACHVILGLH</sequence>
<dbReference type="AlphaFoldDB" id="A0A9P5NAH2"/>